<keyword evidence="7 12" id="KW-0326">Glycosidase</keyword>
<keyword evidence="4 12" id="KW-0378">Hydrolase</keyword>
<dbReference type="InterPro" id="IPR018120">
    <property type="entry name" value="Glyco_hydro_1_AS"/>
</dbReference>
<evidence type="ECO:0000256" key="5">
    <source>
        <dbReference type="ARBA" id="ARBA00023001"/>
    </source>
</evidence>
<protein>
    <recommendedName>
        <fullName evidence="3 12">Beta-glucosidase</fullName>
        <ecNumber evidence="3 12">3.2.1.21</ecNumber>
    </recommendedName>
</protein>
<dbReference type="AlphaFoldDB" id="A0A1I7NA68"/>
<dbReference type="SUPFAM" id="SSF51445">
    <property type="entry name" value="(Trans)glycosidases"/>
    <property type="match status" value="1"/>
</dbReference>
<feature type="active site" description="Proton donor" evidence="9">
    <location>
        <position position="168"/>
    </location>
</feature>
<sequence length="437" mass="49043">MFSHKRADFGPDFLFGVAMAAHQIEGGQTDGRGPSIWDTFANTPGNTRNFDNGNIACDHYNRWAEDLDLIRDGGFDAYRFSFSWSRLIPEGTGAINQAGVDFYDRLIDGMLERNIKPLATLYHWDLPSALQDRGGWMNRDTTSAFADYAAFAAEKFGSRLESIATFNEPWCITVLSHFLGAHAPGYRDVRATARAMHHVLLAHGLGIKAMREVGTNKNLGIVVNMEKCDPASDKPEDIEAAALGDAIFNQFFLDGVLKGSYPEKVTDILEPHLPTNWRDDMATLNQPLDWVGINYYTRFLYTADPKVPVFPFTQARGPLEKTNVGWEVIPEALTEFLVRVSNHYPGLPIYVTENGASETDEAKRISFFDRHFAAMVEAKKQGVDLRGYIAWTLIDNFEWAEGFTPKFGIVGMDPETLDRQPKDSYRAFQQMLQSSPA</sequence>
<keyword evidence="14" id="KW-1185">Reference proteome</keyword>
<dbReference type="FunFam" id="3.20.20.80:FF:000004">
    <property type="entry name" value="Beta-glucosidase 6-phospho-beta-glucosidase"/>
    <property type="match status" value="1"/>
</dbReference>
<name>A0A1I7NA68_9HYPH</name>
<evidence type="ECO:0000256" key="9">
    <source>
        <dbReference type="PIRSR" id="PIRSR617736-1"/>
    </source>
</evidence>
<evidence type="ECO:0000256" key="1">
    <source>
        <dbReference type="ARBA" id="ARBA00000448"/>
    </source>
</evidence>
<comment type="similarity">
    <text evidence="2 12">Belongs to the glycosyl hydrolase 1 family.</text>
</comment>
<dbReference type="InterPro" id="IPR017853">
    <property type="entry name" value="GH"/>
</dbReference>
<dbReference type="PANTHER" id="PTHR10353:SF36">
    <property type="entry name" value="LP05116P"/>
    <property type="match status" value="1"/>
</dbReference>
<feature type="binding site" evidence="10">
    <location>
        <position position="23"/>
    </location>
    <ligand>
        <name>substrate</name>
    </ligand>
</feature>
<dbReference type="NCBIfam" id="TIGR03356">
    <property type="entry name" value="BGL"/>
    <property type="match status" value="1"/>
</dbReference>
<evidence type="ECO:0000256" key="8">
    <source>
        <dbReference type="ARBA" id="ARBA00023326"/>
    </source>
</evidence>
<keyword evidence="5" id="KW-0136">Cellulose degradation</keyword>
<evidence type="ECO:0000256" key="10">
    <source>
        <dbReference type="PIRSR" id="PIRSR617736-2"/>
    </source>
</evidence>
<dbReference type="Proteomes" id="UP000199074">
    <property type="component" value="Unassembled WGS sequence"/>
</dbReference>
<keyword evidence="8" id="KW-0624">Polysaccharide degradation</keyword>
<keyword evidence="6" id="KW-0119">Carbohydrate metabolism</keyword>
<feature type="binding site" evidence="10">
    <location>
        <position position="296"/>
    </location>
    <ligand>
        <name>substrate</name>
    </ligand>
</feature>
<dbReference type="PANTHER" id="PTHR10353">
    <property type="entry name" value="GLYCOSYL HYDROLASE"/>
    <property type="match status" value="1"/>
</dbReference>
<accession>A0A1I7NA68</accession>
<comment type="catalytic activity">
    <reaction evidence="1 12">
        <text>Hydrolysis of terminal, non-reducing beta-D-glucosyl residues with release of beta-D-glucose.</text>
        <dbReference type="EC" id="3.2.1.21"/>
    </reaction>
</comment>
<reference evidence="13 14" key="1">
    <citation type="submission" date="2016-10" db="EMBL/GenBank/DDBJ databases">
        <authorList>
            <person name="de Groot N.N."/>
        </authorList>
    </citation>
    <scope>NUCLEOTIDE SEQUENCE [LARGE SCALE GENOMIC DNA]</scope>
    <source>
        <strain evidence="13 14">IPL20</strain>
    </source>
</reference>
<evidence type="ECO:0000313" key="14">
    <source>
        <dbReference type="Proteomes" id="UP000199074"/>
    </source>
</evidence>
<feature type="binding site" evidence="10">
    <location>
        <position position="123"/>
    </location>
    <ligand>
        <name>substrate</name>
    </ligand>
</feature>
<evidence type="ECO:0000256" key="6">
    <source>
        <dbReference type="ARBA" id="ARBA00023277"/>
    </source>
</evidence>
<dbReference type="EC" id="3.2.1.21" evidence="3 12"/>
<evidence type="ECO:0000256" key="4">
    <source>
        <dbReference type="ARBA" id="ARBA00022801"/>
    </source>
</evidence>
<dbReference type="InterPro" id="IPR001360">
    <property type="entry name" value="Glyco_hydro_1"/>
</dbReference>
<proteinExistence type="inferred from homology"/>
<dbReference type="GO" id="GO:0008422">
    <property type="term" value="F:beta-glucosidase activity"/>
    <property type="evidence" value="ECO:0007669"/>
    <property type="project" value="UniProtKB-EC"/>
</dbReference>
<dbReference type="InterPro" id="IPR017736">
    <property type="entry name" value="Glyco_hydro_1_beta-glucosidase"/>
</dbReference>
<dbReference type="STRING" id="429728.SAMN05216456_1382"/>
<dbReference type="GO" id="GO:0030245">
    <property type="term" value="P:cellulose catabolic process"/>
    <property type="evidence" value="ECO:0007669"/>
    <property type="project" value="UniProtKB-KW"/>
</dbReference>
<evidence type="ECO:0000256" key="2">
    <source>
        <dbReference type="ARBA" id="ARBA00010838"/>
    </source>
</evidence>
<gene>
    <name evidence="13" type="ORF">SAMN05216456_1382</name>
</gene>
<feature type="binding site" evidence="10">
    <location>
        <begin position="398"/>
        <end position="399"/>
    </location>
    <ligand>
        <name>substrate</name>
    </ligand>
</feature>
<dbReference type="RefSeq" id="WP_092422652.1">
    <property type="nucleotide sequence ID" value="NZ_FPCK01000001.1"/>
</dbReference>
<evidence type="ECO:0000256" key="11">
    <source>
        <dbReference type="PROSITE-ProRule" id="PRU10055"/>
    </source>
</evidence>
<evidence type="ECO:0000313" key="13">
    <source>
        <dbReference type="EMBL" id="SFV31567.1"/>
    </source>
</evidence>
<dbReference type="Pfam" id="PF00232">
    <property type="entry name" value="Glyco_hydro_1"/>
    <property type="match status" value="1"/>
</dbReference>
<dbReference type="GO" id="GO:0005829">
    <property type="term" value="C:cytosol"/>
    <property type="evidence" value="ECO:0007669"/>
    <property type="project" value="TreeGrafter"/>
</dbReference>
<evidence type="ECO:0000256" key="3">
    <source>
        <dbReference type="ARBA" id="ARBA00012744"/>
    </source>
</evidence>
<dbReference type="OrthoDB" id="9765195at2"/>
<dbReference type="PROSITE" id="PS00572">
    <property type="entry name" value="GLYCOSYL_HYDROL_F1_1"/>
    <property type="match status" value="1"/>
</dbReference>
<evidence type="ECO:0000256" key="12">
    <source>
        <dbReference type="RuleBase" id="RU361175"/>
    </source>
</evidence>
<dbReference type="Gene3D" id="3.20.20.80">
    <property type="entry name" value="Glycosidases"/>
    <property type="match status" value="1"/>
</dbReference>
<dbReference type="InterPro" id="IPR033132">
    <property type="entry name" value="GH_1_N_CS"/>
</dbReference>
<feature type="active site" description="Nucleophile" evidence="9 11">
    <location>
        <position position="353"/>
    </location>
</feature>
<feature type="binding site" evidence="10">
    <location>
        <position position="167"/>
    </location>
    <ligand>
        <name>substrate</name>
    </ligand>
</feature>
<organism evidence="13 14">
    <name type="scientific">Devosia crocina</name>
    <dbReference type="NCBI Taxonomy" id="429728"/>
    <lineage>
        <taxon>Bacteria</taxon>
        <taxon>Pseudomonadati</taxon>
        <taxon>Pseudomonadota</taxon>
        <taxon>Alphaproteobacteria</taxon>
        <taxon>Hyphomicrobiales</taxon>
        <taxon>Devosiaceae</taxon>
        <taxon>Devosia</taxon>
    </lineage>
</organism>
<dbReference type="PRINTS" id="PR00131">
    <property type="entry name" value="GLHYDRLASE1"/>
</dbReference>
<evidence type="ECO:0000256" key="7">
    <source>
        <dbReference type="ARBA" id="ARBA00023295"/>
    </source>
</evidence>
<dbReference type="EMBL" id="FPCK01000001">
    <property type="protein sequence ID" value="SFV31567.1"/>
    <property type="molecule type" value="Genomic_DNA"/>
</dbReference>
<dbReference type="PROSITE" id="PS00653">
    <property type="entry name" value="GLYCOSYL_HYDROL_F1_2"/>
    <property type="match status" value="1"/>
</dbReference>
<feature type="binding site" evidence="10">
    <location>
        <position position="391"/>
    </location>
    <ligand>
        <name>substrate</name>
    </ligand>
</feature>